<organism evidence="1 2">
    <name type="scientific">Solanum commersonii</name>
    <name type="common">Commerson's wild potato</name>
    <name type="synonym">Commerson's nightshade</name>
    <dbReference type="NCBI Taxonomy" id="4109"/>
    <lineage>
        <taxon>Eukaryota</taxon>
        <taxon>Viridiplantae</taxon>
        <taxon>Streptophyta</taxon>
        <taxon>Embryophyta</taxon>
        <taxon>Tracheophyta</taxon>
        <taxon>Spermatophyta</taxon>
        <taxon>Magnoliopsida</taxon>
        <taxon>eudicotyledons</taxon>
        <taxon>Gunneridae</taxon>
        <taxon>Pentapetalae</taxon>
        <taxon>asterids</taxon>
        <taxon>lamiids</taxon>
        <taxon>Solanales</taxon>
        <taxon>Solanaceae</taxon>
        <taxon>Solanoideae</taxon>
        <taxon>Solaneae</taxon>
        <taxon>Solanum</taxon>
    </lineage>
</organism>
<protein>
    <submittedName>
        <fullName evidence="1">Uncharacterized protein</fullName>
    </submittedName>
</protein>
<reference evidence="1 2" key="1">
    <citation type="submission" date="2020-09" db="EMBL/GenBank/DDBJ databases">
        <title>De no assembly of potato wild relative species, Solanum commersonii.</title>
        <authorList>
            <person name="Cho K."/>
        </authorList>
    </citation>
    <scope>NUCLEOTIDE SEQUENCE [LARGE SCALE GENOMIC DNA]</scope>
    <source>
        <strain evidence="1">LZ3.2</strain>
        <tissue evidence="1">Leaf</tissue>
    </source>
</reference>
<gene>
    <name evidence="1" type="ORF">H5410_012755</name>
</gene>
<sequence length="147" mass="16669">MASAWWVAGYNYQNTDFSKYKWNMFDYLEQNFKDPFLEAQMYTMISCIQLIKNNNIRYQSLELPGSCQILLKKPMRAGVHGELGNPSKKHGVCCLLLSFGASGMKGIIDDLMGFQLLTVWSSYIAGSTRPPVTTVELFLDYVCSLVI</sequence>
<dbReference type="AlphaFoldDB" id="A0A9J6AT88"/>
<comment type="caution">
    <text evidence="1">The sequence shown here is derived from an EMBL/GenBank/DDBJ whole genome shotgun (WGS) entry which is preliminary data.</text>
</comment>
<evidence type="ECO:0000313" key="2">
    <source>
        <dbReference type="Proteomes" id="UP000824120"/>
    </source>
</evidence>
<proteinExistence type="predicted"/>
<name>A0A9J6AT88_SOLCO</name>
<evidence type="ECO:0000313" key="1">
    <source>
        <dbReference type="EMBL" id="KAG5627537.1"/>
    </source>
</evidence>
<keyword evidence="2" id="KW-1185">Reference proteome</keyword>
<dbReference type="EMBL" id="JACXVP010000002">
    <property type="protein sequence ID" value="KAG5627537.1"/>
    <property type="molecule type" value="Genomic_DNA"/>
</dbReference>
<dbReference type="Proteomes" id="UP000824120">
    <property type="component" value="Chromosome 2"/>
</dbReference>
<accession>A0A9J6AT88</accession>